<accession>A0A327QPT8</accession>
<name>A0A327QPT8_9BACT</name>
<dbReference type="EMBL" id="QLLL01000003">
    <property type="protein sequence ID" value="RAJ06589.1"/>
    <property type="molecule type" value="Genomic_DNA"/>
</dbReference>
<dbReference type="Proteomes" id="UP000249547">
    <property type="component" value="Unassembled WGS sequence"/>
</dbReference>
<dbReference type="OrthoDB" id="7593840at2"/>
<proteinExistence type="predicted"/>
<dbReference type="InterPro" id="IPR011250">
    <property type="entry name" value="OMP/PagP_B-barrel"/>
</dbReference>
<evidence type="ECO:0000313" key="2">
    <source>
        <dbReference type="EMBL" id="RAJ06589.1"/>
    </source>
</evidence>
<protein>
    <submittedName>
        <fullName evidence="2">Uncharacterized protein</fullName>
    </submittedName>
</protein>
<feature type="signal peptide" evidence="1">
    <location>
        <begin position="1"/>
        <end position="21"/>
    </location>
</feature>
<keyword evidence="3" id="KW-1185">Reference proteome</keyword>
<feature type="chain" id="PRO_5016307903" evidence="1">
    <location>
        <begin position="22"/>
        <end position="340"/>
    </location>
</feature>
<reference evidence="2 3" key="1">
    <citation type="submission" date="2018-06" db="EMBL/GenBank/DDBJ databases">
        <title>Genomic Encyclopedia of Archaeal and Bacterial Type Strains, Phase II (KMG-II): from individual species to whole genera.</title>
        <authorList>
            <person name="Goeker M."/>
        </authorList>
    </citation>
    <scope>NUCLEOTIDE SEQUENCE [LARGE SCALE GENOMIC DNA]</scope>
    <source>
        <strain evidence="2 3">DSM 23857</strain>
    </source>
</reference>
<evidence type="ECO:0000256" key="1">
    <source>
        <dbReference type="SAM" id="SignalP"/>
    </source>
</evidence>
<organism evidence="2 3">
    <name type="scientific">Chitinophaga skermanii</name>
    <dbReference type="NCBI Taxonomy" id="331697"/>
    <lineage>
        <taxon>Bacteria</taxon>
        <taxon>Pseudomonadati</taxon>
        <taxon>Bacteroidota</taxon>
        <taxon>Chitinophagia</taxon>
        <taxon>Chitinophagales</taxon>
        <taxon>Chitinophagaceae</taxon>
        <taxon>Chitinophaga</taxon>
    </lineage>
</organism>
<sequence>MVKQVFFISLLCIVFSMDVHAQAGAGNKLPRKDSVYLDSVKNSGYPWRFPIWGDKVKKRGFNIPYPVGVGLNPYIGSQLINISDLKVGFNDQEPVPFDFIKFGEVKATLQSVNTRLDLWVLPFLNVYGILGGVWAKTHVNVVEPIQFSTTADFKGYTYGLGTTIAGGYHGIVSINDINHTWTSMDKIEGKVKTWMITPRLGYNFMFPNKKDQTITVWVGTTGFFVNRTTEGSIYIGDLKHNIPEDKLQAIKDEVEDWYQDLTPAQKVVTKQIAQALYDRFNGVATDLTVNYSLKKEATSKWSLLVGGQFQFNQRWQIRAEFGFLGGRKSGLLSTNYRWRW</sequence>
<gene>
    <name evidence="2" type="ORF">LX64_01716</name>
</gene>
<dbReference type="AlphaFoldDB" id="A0A327QPT8"/>
<keyword evidence="1" id="KW-0732">Signal</keyword>
<evidence type="ECO:0000313" key="3">
    <source>
        <dbReference type="Proteomes" id="UP000249547"/>
    </source>
</evidence>
<comment type="caution">
    <text evidence="2">The sequence shown here is derived from an EMBL/GenBank/DDBJ whole genome shotgun (WGS) entry which is preliminary data.</text>
</comment>
<dbReference type="RefSeq" id="WP_148707249.1">
    <property type="nucleotide sequence ID" value="NZ_QLLL01000003.1"/>
</dbReference>
<dbReference type="SUPFAM" id="SSF56925">
    <property type="entry name" value="OMPA-like"/>
    <property type="match status" value="1"/>
</dbReference>